<dbReference type="InterPro" id="IPR006091">
    <property type="entry name" value="Acyl-CoA_Oxase/DH_mid-dom"/>
</dbReference>
<protein>
    <recommendedName>
        <fullName evidence="6">Medium-chain specific acyl-CoA dehydrogenase, mitochondrial</fullName>
        <ecNumber evidence="5">1.3.8.7</ecNumber>
    </recommendedName>
</protein>
<evidence type="ECO:0000256" key="1">
    <source>
        <dbReference type="ARBA" id="ARBA00001974"/>
    </source>
</evidence>
<dbReference type="InterPro" id="IPR013786">
    <property type="entry name" value="AcylCoA_DH/ox_N"/>
</dbReference>
<dbReference type="InterPro" id="IPR006089">
    <property type="entry name" value="Acyl-CoA_DH_CS"/>
</dbReference>
<dbReference type="InterPro" id="IPR036250">
    <property type="entry name" value="AcylCo_DH-like_C"/>
</dbReference>
<comment type="catalytic activity">
    <reaction evidence="17">
        <text>oxidized [electron-transfer flavoprotein] + hexadecanoyl-CoA + H(+) = (2E)-hexadecenoyl-CoA + reduced [electron-transfer flavoprotein]</text>
        <dbReference type="Rhea" id="RHEA:43448"/>
        <dbReference type="Rhea" id="RHEA-COMP:10685"/>
        <dbReference type="Rhea" id="RHEA-COMP:10686"/>
        <dbReference type="ChEBI" id="CHEBI:15378"/>
        <dbReference type="ChEBI" id="CHEBI:57379"/>
        <dbReference type="ChEBI" id="CHEBI:57692"/>
        <dbReference type="ChEBI" id="CHEBI:58307"/>
        <dbReference type="ChEBI" id="CHEBI:61526"/>
    </reaction>
    <physiologicalReaction direction="left-to-right" evidence="17">
        <dbReference type="Rhea" id="RHEA:43449"/>
    </physiologicalReaction>
</comment>
<evidence type="ECO:0000256" key="5">
    <source>
        <dbReference type="ARBA" id="ARBA00012033"/>
    </source>
</evidence>
<name>A0A8C6UB27_9GOBI</name>
<keyword evidence="8 23" id="KW-0274">FAD</keyword>
<evidence type="ECO:0000256" key="18">
    <source>
        <dbReference type="ARBA" id="ARBA00048063"/>
    </source>
</evidence>
<dbReference type="GO" id="GO:0050660">
    <property type="term" value="F:flavin adenine dinucleotide binding"/>
    <property type="evidence" value="ECO:0007669"/>
    <property type="project" value="InterPro"/>
</dbReference>
<keyword evidence="13" id="KW-0496">Mitochondrion</keyword>
<evidence type="ECO:0000256" key="4">
    <source>
        <dbReference type="ARBA" id="ARBA00009347"/>
    </source>
</evidence>
<comment type="catalytic activity">
    <reaction evidence="20">
        <text>octanoyl-CoA + oxidized [electron-transfer flavoprotein] + H(+) = (2E)-octenoyl-CoA + reduced [electron-transfer flavoprotein]</text>
        <dbReference type="Rhea" id="RHEA:48180"/>
        <dbReference type="Rhea" id="RHEA-COMP:10685"/>
        <dbReference type="Rhea" id="RHEA-COMP:10686"/>
        <dbReference type="ChEBI" id="CHEBI:15378"/>
        <dbReference type="ChEBI" id="CHEBI:57386"/>
        <dbReference type="ChEBI" id="CHEBI:57692"/>
        <dbReference type="ChEBI" id="CHEBI:58307"/>
        <dbReference type="ChEBI" id="CHEBI:62242"/>
    </reaction>
    <physiologicalReaction direction="left-to-right" evidence="20">
        <dbReference type="Rhea" id="RHEA:48181"/>
    </physiologicalReaction>
</comment>
<dbReference type="PROSITE" id="PS00072">
    <property type="entry name" value="ACYL_COA_DH_1"/>
    <property type="match status" value="1"/>
</dbReference>
<evidence type="ECO:0000259" key="24">
    <source>
        <dbReference type="Pfam" id="PF00441"/>
    </source>
</evidence>
<evidence type="ECO:0000256" key="12">
    <source>
        <dbReference type="ARBA" id="ARBA00023098"/>
    </source>
</evidence>
<keyword evidence="12" id="KW-0443">Lipid metabolism</keyword>
<evidence type="ECO:0000256" key="19">
    <source>
        <dbReference type="ARBA" id="ARBA00048499"/>
    </source>
</evidence>
<evidence type="ECO:0000256" key="11">
    <source>
        <dbReference type="ARBA" id="ARBA00023002"/>
    </source>
</evidence>
<dbReference type="PROSITE" id="PS00073">
    <property type="entry name" value="ACYL_COA_DH_2"/>
    <property type="match status" value="1"/>
</dbReference>
<comment type="catalytic activity">
    <reaction evidence="22">
        <text>hexanoyl-CoA + oxidized [electron-transfer flavoprotein] + H(+) = (2E)-hexenoyl-CoA + reduced [electron-transfer flavoprotein]</text>
        <dbReference type="Rhea" id="RHEA:43464"/>
        <dbReference type="Rhea" id="RHEA-COMP:10685"/>
        <dbReference type="Rhea" id="RHEA-COMP:10686"/>
        <dbReference type="ChEBI" id="CHEBI:15378"/>
        <dbReference type="ChEBI" id="CHEBI:57692"/>
        <dbReference type="ChEBI" id="CHEBI:58307"/>
        <dbReference type="ChEBI" id="CHEBI:62077"/>
        <dbReference type="ChEBI" id="CHEBI:62620"/>
    </reaction>
    <physiologicalReaction direction="left-to-right" evidence="22">
        <dbReference type="Rhea" id="RHEA:43465"/>
    </physiologicalReaction>
</comment>
<dbReference type="InterPro" id="IPR050741">
    <property type="entry name" value="Acyl-CoA_dehydrogenase"/>
</dbReference>
<keyword evidence="28" id="KW-1185">Reference proteome</keyword>
<evidence type="ECO:0000259" key="26">
    <source>
        <dbReference type="Pfam" id="PF02771"/>
    </source>
</evidence>
<evidence type="ECO:0000256" key="20">
    <source>
        <dbReference type="ARBA" id="ARBA00048877"/>
    </source>
</evidence>
<evidence type="ECO:0000256" key="17">
    <source>
        <dbReference type="ARBA" id="ARBA00047916"/>
    </source>
</evidence>
<dbReference type="FunFam" id="1.20.140.10:FF:000011">
    <property type="entry name" value="Medium-chain specific acyl-CoA dehydrogenase, mitochondrial"/>
    <property type="match status" value="1"/>
</dbReference>
<dbReference type="GO" id="GO:0051793">
    <property type="term" value="P:medium-chain fatty acid catabolic process"/>
    <property type="evidence" value="ECO:0007669"/>
    <property type="project" value="TreeGrafter"/>
</dbReference>
<dbReference type="GO" id="GO:0033539">
    <property type="term" value="P:fatty acid beta-oxidation using acyl-CoA dehydrogenase"/>
    <property type="evidence" value="ECO:0007669"/>
    <property type="project" value="UniProtKB-ARBA"/>
</dbReference>
<evidence type="ECO:0000256" key="14">
    <source>
        <dbReference type="ARBA" id="ARBA00045900"/>
    </source>
</evidence>
<dbReference type="PANTHER" id="PTHR48083:SF2">
    <property type="entry name" value="MEDIUM-CHAIN SPECIFIC ACYL-COA DEHYDROGENASE, MITOCHONDRIAL"/>
    <property type="match status" value="1"/>
</dbReference>
<dbReference type="Gene3D" id="2.40.110.10">
    <property type="entry name" value="Butyryl-CoA Dehydrogenase, subunit A, domain 2"/>
    <property type="match status" value="1"/>
</dbReference>
<evidence type="ECO:0000256" key="21">
    <source>
        <dbReference type="ARBA" id="ARBA00049038"/>
    </source>
</evidence>
<keyword evidence="9" id="KW-0276">Fatty acid metabolism</keyword>
<evidence type="ECO:0000259" key="25">
    <source>
        <dbReference type="Pfam" id="PF02770"/>
    </source>
</evidence>
<dbReference type="Ensembl" id="ENSNMLT00000037530.1">
    <property type="protein sequence ID" value="ENSNMLP00000033687.1"/>
    <property type="gene ID" value="ENSNMLG00000019164.1"/>
</dbReference>
<comment type="similarity">
    <text evidence="4 23">Belongs to the acyl-CoA dehydrogenase family.</text>
</comment>
<dbReference type="PANTHER" id="PTHR48083">
    <property type="entry name" value="MEDIUM-CHAIN SPECIFIC ACYL-COA DEHYDROGENASE, MITOCHONDRIAL-RELATED"/>
    <property type="match status" value="1"/>
</dbReference>
<reference evidence="27" key="2">
    <citation type="submission" date="2025-09" db="UniProtKB">
        <authorList>
            <consortium name="Ensembl"/>
        </authorList>
    </citation>
    <scope>IDENTIFICATION</scope>
</reference>
<reference evidence="27" key="1">
    <citation type="submission" date="2025-08" db="UniProtKB">
        <authorList>
            <consortium name="Ensembl"/>
        </authorList>
    </citation>
    <scope>IDENTIFICATION</scope>
</reference>
<comment type="cofactor">
    <cofactor evidence="1 23">
        <name>FAD</name>
        <dbReference type="ChEBI" id="CHEBI:57692"/>
    </cofactor>
</comment>
<dbReference type="EC" id="1.3.8.7" evidence="5"/>
<comment type="catalytic activity">
    <reaction evidence="18">
        <text>a medium-chain 2,3-saturated fatty acyl-CoA + oxidized [electron-transfer flavoprotein] + H(+) = a medium-chain (2E)-enoyl-CoA + reduced [electron-transfer flavoprotein]</text>
        <dbReference type="Rhea" id="RHEA:14477"/>
        <dbReference type="Rhea" id="RHEA-COMP:10685"/>
        <dbReference type="Rhea" id="RHEA-COMP:10686"/>
        <dbReference type="ChEBI" id="CHEBI:15378"/>
        <dbReference type="ChEBI" id="CHEBI:57692"/>
        <dbReference type="ChEBI" id="CHEBI:58307"/>
        <dbReference type="ChEBI" id="CHEBI:83723"/>
        <dbReference type="ChEBI" id="CHEBI:83726"/>
        <dbReference type="EC" id="1.3.8.7"/>
    </reaction>
    <physiologicalReaction direction="left-to-right" evidence="18">
        <dbReference type="Rhea" id="RHEA:14478"/>
    </physiologicalReaction>
</comment>
<keyword evidence="10" id="KW-0809">Transit peptide</keyword>
<comment type="catalytic activity">
    <reaction evidence="16">
        <text>dodecanoyl-CoA + oxidized [electron-transfer flavoprotein] + H(+) = (2E)-dodecenoyl-CoA + reduced [electron-transfer flavoprotein]</text>
        <dbReference type="Rhea" id="RHEA:47296"/>
        <dbReference type="Rhea" id="RHEA-COMP:10685"/>
        <dbReference type="Rhea" id="RHEA-COMP:10686"/>
        <dbReference type="ChEBI" id="CHEBI:15378"/>
        <dbReference type="ChEBI" id="CHEBI:57330"/>
        <dbReference type="ChEBI" id="CHEBI:57375"/>
        <dbReference type="ChEBI" id="CHEBI:57692"/>
        <dbReference type="ChEBI" id="CHEBI:58307"/>
    </reaction>
    <physiologicalReaction direction="left-to-right" evidence="16">
        <dbReference type="Rhea" id="RHEA:47297"/>
    </physiologicalReaction>
</comment>
<evidence type="ECO:0000256" key="22">
    <source>
        <dbReference type="ARBA" id="ARBA00049192"/>
    </source>
</evidence>
<dbReference type="InterPro" id="IPR046373">
    <property type="entry name" value="Acyl-CoA_Oxase/DH_mid-dom_sf"/>
</dbReference>
<evidence type="ECO:0000256" key="3">
    <source>
        <dbReference type="ARBA" id="ARBA00005198"/>
    </source>
</evidence>
<keyword evidence="7 23" id="KW-0285">Flavoprotein</keyword>
<dbReference type="Gene3D" id="1.10.540.10">
    <property type="entry name" value="Acyl-CoA dehydrogenase/oxidase, N-terminal domain"/>
    <property type="match status" value="1"/>
</dbReference>
<dbReference type="Gene3D" id="1.20.140.10">
    <property type="entry name" value="Butyryl-CoA Dehydrogenase, subunit A, domain 3"/>
    <property type="match status" value="1"/>
</dbReference>
<dbReference type="SUPFAM" id="SSF47203">
    <property type="entry name" value="Acyl-CoA dehydrogenase C-terminal domain-like"/>
    <property type="match status" value="1"/>
</dbReference>
<feature type="domain" description="Acyl-CoA oxidase/dehydrogenase middle" evidence="25">
    <location>
        <begin position="137"/>
        <end position="235"/>
    </location>
</feature>
<evidence type="ECO:0000256" key="8">
    <source>
        <dbReference type="ARBA" id="ARBA00022827"/>
    </source>
</evidence>
<comment type="function">
    <text evidence="14">Medium-chain specific acyl-CoA dehydrogenase is one of the acyl-CoA dehydrogenases that catalyze the first step of mitochondrial fatty acid beta-oxidation, an aerobic process breaking down fatty acids into acetyl-CoA and allowing the production of energy from fats. The first step of fatty acid beta-oxidation consists in the removal of one hydrogen from C-2 and C-3 of the straight-chain fatty acyl-CoA thioester, resulting in the formation of trans-2-enoyl-CoA. Electron transfer flavoprotein (ETF) is the electron acceptor that transfers electrons to the main mitochondrial respiratory chain via ETF-ubiquinone oxidoreductase (ETF dehydrogenase). Among the different mitochondrial acyl-CoA dehydrogenases, medium-chain specific acyl-CoA dehydrogenase acts specifically on acyl-CoAs with saturated 6 to 12 carbons long primary chains.</text>
</comment>
<accession>A0A8C6UB27</accession>
<evidence type="ECO:0000256" key="15">
    <source>
        <dbReference type="ARBA" id="ARBA00047546"/>
    </source>
</evidence>
<dbReference type="InterPro" id="IPR009075">
    <property type="entry name" value="AcylCo_DH/oxidase_C"/>
</dbReference>
<comment type="pathway">
    <text evidence="3">Lipid metabolism; mitochondrial fatty acid beta-oxidation.</text>
</comment>
<dbReference type="SUPFAM" id="SSF56645">
    <property type="entry name" value="Acyl-CoA dehydrogenase NM domain-like"/>
    <property type="match status" value="1"/>
</dbReference>
<evidence type="ECO:0000256" key="7">
    <source>
        <dbReference type="ARBA" id="ARBA00022630"/>
    </source>
</evidence>
<evidence type="ECO:0000313" key="28">
    <source>
        <dbReference type="Proteomes" id="UP000694523"/>
    </source>
</evidence>
<keyword evidence="11 23" id="KW-0560">Oxidoreductase</keyword>
<comment type="catalytic activity">
    <reaction evidence="19">
        <text>pentanoyl-CoA + oxidized [electron-transfer flavoprotein] + H(+) = (2E)-pentenoyl-CoA + reduced [electron-transfer flavoprotein]</text>
        <dbReference type="Rhea" id="RHEA:43456"/>
        <dbReference type="Rhea" id="RHEA-COMP:10685"/>
        <dbReference type="Rhea" id="RHEA-COMP:10686"/>
        <dbReference type="ChEBI" id="CHEBI:15378"/>
        <dbReference type="ChEBI" id="CHEBI:57389"/>
        <dbReference type="ChEBI" id="CHEBI:57692"/>
        <dbReference type="ChEBI" id="CHEBI:58307"/>
        <dbReference type="ChEBI" id="CHEBI:86160"/>
    </reaction>
    <physiologicalReaction direction="left-to-right" evidence="19">
        <dbReference type="Rhea" id="RHEA:43457"/>
    </physiologicalReaction>
</comment>
<dbReference type="Pfam" id="PF00441">
    <property type="entry name" value="Acyl-CoA_dh_1"/>
    <property type="match status" value="1"/>
</dbReference>
<dbReference type="Proteomes" id="UP000694523">
    <property type="component" value="Unplaced"/>
</dbReference>
<evidence type="ECO:0000256" key="13">
    <source>
        <dbReference type="ARBA" id="ARBA00023128"/>
    </source>
</evidence>
<evidence type="ECO:0000256" key="6">
    <source>
        <dbReference type="ARBA" id="ARBA00019125"/>
    </source>
</evidence>
<comment type="catalytic activity">
    <reaction evidence="21">
        <text>tetradecanoyl-CoA + oxidized [electron-transfer flavoprotein] + H(+) = (2E)-tetradecenoyl-CoA + reduced [electron-transfer flavoprotein]</text>
        <dbReference type="Rhea" id="RHEA:47316"/>
        <dbReference type="Rhea" id="RHEA-COMP:10685"/>
        <dbReference type="Rhea" id="RHEA-COMP:10686"/>
        <dbReference type="ChEBI" id="CHEBI:15378"/>
        <dbReference type="ChEBI" id="CHEBI:57385"/>
        <dbReference type="ChEBI" id="CHEBI:57692"/>
        <dbReference type="ChEBI" id="CHEBI:58307"/>
        <dbReference type="ChEBI" id="CHEBI:61405"/>
    </reaction>
    <physiologicalReaction direction="left-to-right" evidence="21">
        <dbReference type="Rhea" id="RHEA:47317"/>
    </physiologicalReaction>
</comment>
<organism evidence="27 28">
    <name type="scientific">Neogobius melanostomus</name>
    <name type="common">round goby</name>
    <dbReference type="NCBI Taxonomy" id="47308"/>
    <lineage>
        <taxon>Eukaryota</taxon>
        <taxon>Metazoa</taxon>
        <taxon>Chordata</taxon>
        <taxon>Craniata</taxon>
        <taxon>Vertebrata</taxon>
        <taxon>Euteleostomi</taxon>
        <taxon>Actinopterygii</taxon>
        <taxon>Neopterygii</taxon>
        <taxon>Teleostei</taxon>
        <taxon>Neoteleostei</taxon>
        <taxon>Acanthomorphata</taxon>
        <taxon>Gobiaria</taxon>
        <taxon>Gobiiformes</taxon>
        <taxon>Gobioidei</taxon>
        <taxon>Gobiidae</taxon>
        <taxon>Benthophilinae</taxon>
        <taxon>Neogobiini</taxon>
        <taxon>Neogobius</taxon>
    </lineage>
</organism>
<dbReference type="FunFam" id="2.40.110.10:FF:000007">
    <property type="entry name" value="Medium-chain specific acyl-CoA dehydrogenase, mitochondrial"/>
    <property type="match status" value="1"/>
</dbReference>
<dbReference type="InterPro" id="IPR009100">
    <property type="entry name" value="AcylCoA_DH/oxidase_NM_dom_sf"/>
</dbReference>
<comment type="catalytic activity">
    <reaction evidence="15">
        <text>decanoyl-CoA + oxidized [electron-transfer flavoprotein] + H(+) = (2E)-decenoyl-CoA + reduced [electron-transfer flavoprotein]</text>
        <dbReference type="Rhea" id="RHEA:48176"/>
        <dbReference type="Rhea" id="RHEA-COMP:10685"/>
        <dbReference type="Rhea" id="RHEA-COMP:10686"/>
        <dbReference type="ChEBI" id="CHEBI:15378"/>
        <dbReference type="ChEBI" id="CHEBI:57692"/>
        <dbReference type="ChEBI" id="CHEBI:58307"/>
        <dbReference type="ChEBI" id="CHEBI:61406"/>
        <dbReference type="ChEBI" id="CHEBI:61430"/>
    </reaction>
    <physiologicalReaction direction="left-to-right" evidence="15">
        <dbReference type="Rhea" id="RHEA:48177"/>
    </physiologicalReaction>
</comment>
<dbReference type="InterPro" id="IPR037069">
    <property type="entry name" value="AcylCoA_DH/ox_N_sf"/>
</dbReference>
<evidence type="ECO:0000313" key="27">
    <source>
        <dbReference type="Ensembl" id="ENSNMLP00000033687.1"/>
    </source>
</evidence>
<dbReference type="Pfam" id="PF02771">
    <property type="entry name" value="Acyl-CoA_dh_N"/>
    <property type="match status" value="1"/>
</dbReference>
<dbReference type="Pfam" id="PF02770">
    <property type="entry name" value="Acyl-CoA_dh_M"/>
    <property type="match status" value="1"/>
</dbReference>
<comment type="subcellular location">
    <subcellularLocation>
        <location evidence="2">Mitochondrion matrix</location>
    </subcellularLocation>
</comment>
<evidence type="ECO:0000256" key="16">
    <source>
        <dbReference type="ARBA" id="ARBA00047893"/>
    </source>
</evidence>
<evidence type="ECO:0000256" key="23">
    <source>
        <dbReference type="RuleBase" id="RU362125"/>
    </source>
</evidence>
<dbReference type="FunFam" id="1.10.540.10:FF:000010">
    <property type="entry name" value="Medium-chain specific acyl-CoA dehydrogenase, mitochondrial"/>
    <property type="match status" value="1"/>
</dbReference>
<proteinExistence type="inferred from homology"/>
<evidence type="ECO:0000256" key="9">
    <source>
        <dbReference type="ARBA" id="ARBA00022832"/>
    </source>
</evidence>
<dbReference type="GO" id="GO:0070991">
    <property type="term" value="F:medium-chain fatty acyl-CoA dehydrogenase activity"/>
    <property type="evidence" value="ECO:0007669"/>
    <property type="project" value="UniProtKB-EC"/>
</dbReference>
<feature type="domain" description="Acyl-CoA dehydrogenase/oxidase N-terminal" evidence="26">
    <location>
        <begin position="22"/>
        <end position="131"/>
    </location>
</feature>
<evidence type="ECO:0000256" key="2">
    <source>
        <dbReference type="ARBA" id="ARBA00004305"/>
    </source>
</evidence>
<dbReference type="AlphaFoldDB" id="A0A8C6UB27"/>
<dbReference type="GO" id="GO:0005759">
    <property type="term" value="C:mitochondrial matrix"/>
    <property type="evidence" value="ECO:0007669"/>
    <property type="project" value="UniProtKB-SubCell"/>
</dbReference>
<evidence type="ECO:0000256" key="10">
    <source>
        <dbReference type="ARBA" id="ARBA00022946"/>
    </source>
</evidence>
<feature type="domain" description="Acyl-CoA dehydrogenase/oxidase C-terminal" evidence="24">
    <location>
        <begin position="247"/>
        <end position="393"/>
    </location>
</feature>
<sequence length="400" mass="43903">MFFCSSEEVVGGLVLKPRLKLSEQQKEFQLLARKFAREEIVPAAAMYDRTGEYPFPVIKKAWELGLVNGHIPEEYGGMGLSIFDTCLITEELAFGCTGIQTAIEANSLGQMPVIIAGTDEQKKKYLGRMVEEPLMCAYCVTEPGAGSDVAGLKTKAVKMGDEYVVNGQKMWITNGGKADWYFLLARTNPDPKCPAGKAFTGFIVEADTPGIQIGRKEMNMGQRCSDTRGIVFEDVRIPKENVLLTEGAGFKIAMGAFDKTRPPVAAGATGLAQRALEEATNYALERKTFGKLIAEHQAVSSCWRDGHEGGAGSHGYQRSAWEVDQGRRNTYYASIAKAYAGDIANQVASDAVQVFGGNGFNSEYPVEKLMRDAKIYQIYEGTAQIQRLIVAREHLGRYKK</sequence>